<comment type="caution">
    <text evidence="1">The sequence shown here is derived from an EMBL/GenBank/DDBJ whole genome shotgun (WGS) entry which is preliminary data.</text>
</comment>
<organism evidence="1 2">
    <name type="scientific">Ideonella livida</name>
    <dbReference type="NCBI Taxonomy" id="2707176"/>
    <lineage>
        <taxon>Bacteria</taxon>
        <taxon>Pseudomonadati</taxon>
        <taxon>Pseudomonadota</taxon>
        <taxon>Betaproteobacteria</taxon>
        <taxon>Burkholderiales</taxon>
        <taxon>Sphaerotilaceae</taxon>
        <taxon>Ideonella</taxon>
    </lineage>
</organism>
<dbReference type="Proteomes" id="UP000484255">
    <property type="component" value="Unassembled WGS sequence"/>
</dbReference>
<name>A0A7C9TLB3_9BURK</name>
<dbReference type="RefSeq" id="WP_163459438.1">
    <property type="nucleotide sequence ID" value="NZ_JAAGOH010000034.1"/>
</dbReference>
<evidence type="ECO:0000313" key="1">
    <source>
        <dbReference type="EMBL" id="NDY93400.1"/>
    </source>
</evidence>
<dbReference type="EMBL" id="JAAGOH010000034">
    <property type="protein sequence ID" value="NDY93400.1"/>
    <property type="molecule type" value="Genomic_DNA"/>
</dbReference>
<gene>
    <name evidence="1" type="ORF">G3A44_19605</name>
</gene>
<proteinExistence type="predicted"/>
<evidence type="ECO:0000313" key="2">
    <source>
        <dbReference type="Proteomes" id="UP000484255"/>
    </source>
</evidence>
<sequence>MTPDLPTAAQPPWPQVDGAEVLSCTGGRWPDGWTTAELRLRGRATRAAAGLTLRAWNPDWTAAYAGNEVCLTLAEASVRTGPLAMGESFSLWLPRPLAAGETFELSLGSAVCRPPDALEDRERALVLTALALRPVEVPPA</sequence>
<protein>
    <submittedName>
        <fullName evidence="1">Uncharacterized protein</fullName>
    </submittedName>
</protein>
<dbReference type="AlphaFoldDB" id="A0A7C9TLB3"/>
<reference evidence="1 2" key="1">
    <citation type="submission" date="2020-02" db="EMBL/GenBank/DDBJ databases">
        <title>Ideonella bacterium strain TBM-1.</title>
        <authorList>
            <person name="Chen W.-M."/>
        </authorList>
    </citation>
    <scope>NUCLEOTIDE SEQUENCE [LARGE SCALE GENOMIC DNA]</scope>
    <source>
        <strain evidence="1 2">TBM-1</strain>
    </source>
</reference>
<accession>A0A7C9TLB3</accession>
<keyword evidence="2" id="KW-1185">Reference proteome</keyword>